<gene>
    <name evidence="10" type="primary">LOC109482480</name>
</gene>
<dbReference type="AlphaFoldDB" id="A0A6P5ABP7"/>
<evidence type="ECO:0000256" key="4">
    <source>
        <dbReference type="ARBA" id="ARBA00019707"/>
    </source>
</evidence>
<dbReference type="KEGG" id="bbel:109482480"/>
<dbReference type="RefSeq" id="XP_019640762.1">
    <property type="nucleotide sequence ID" value="XM_019785203.1"/>
</dbReference>
<keyword evidence="9" id="KW-1185">Reference proteome</keyword>
<dbReference type="PANTHER" id="PTHR39289">
    <property type="match status" value="1"/>
</dbReference>
<dbReference type="GeneID" id="109482480"/>
<reference evidence="10" key="1">
    <citation type="submission" date="2025-08" db="UniProtKB">
        <authorList>
            <consortium name="RefSeq"/>
        </authorList>
    </citation>
    <scope>IDENTIFICATION</scope>
    <source>
        <tissue evidence="10">Gonad</tissue>
    </source>
</reference>
<keyword evidence="8" id="KW-0732">Signal</keyword>
<evidence type="ECO:0000256" key="1">
    <source>
        <dbReference type="ARBA" id="ARBA00005181"/>
    </source>
</evidence>
<dbReference type="SUPFAM" id="SSF51182">
    <property type="entry name" value="RmlC-like cupins"/>
    <property type="match status" value="1"/>
</dbReference>
<protein>
    <recommendedName>
        <fullName evidence="4">L-ectoine synthase</fullName>
        <ecNumber evidence="3">4.2.1.108</ecNumber>
    </recommendedName>
    <alternativeName>
        <fullName evidence="6">N-acetyldiaminobutyrate dehydratase</fullName>
    </alternativeName>
</protein>
<dbReference type="GO" id="GO:0019491">
    <property type="term" value="P:ectoine biosynthetic process"/>
    <property type="evidence" value="ECO:0007669"/>
    <property type="project" value="UniProtKB-UniPathway"/>
</dbReference>
<proteinExistence type="inferred from homology"/>
<dbReference type="Proteomes" id="UP000515135">
    <property type="component" value="Unplaced"/>
</dbReference>
<evidence type="ECO:0000256" key="5">
    <source>
        <dbReference type="ARBA" id="ARBA00023239"/>
    </source>
</evidence>
<dbReference type="Pfam" id="PF06339">
    <property type="entry name" value="Ectoine_synth"/>
    <property type="match status" value="1"/>
</dbReference>
<evidence type="ECO:0000256" key="7">
    <source>
        <dbReference type="ARBA" id="ARBA00048714"/>
    </source>
</evidence>
<name>A0A6P5ABP7_BRABE</name>
<organism evidence="9 10">
    <name type="scientific">Branchiostoma belcheri</name>
    <name type="common">Amphioxus</name>
    <dbReference type="NCBI Taxonomy" id="7741"/>
    <lineage>
        <taxon>Eukaryota</taxon>
        <taxon>Metazoa</taxon>
        <taxon>Chordata</taxon>
        <taxon>Cephalochordata</taxon>
        <taxon>Leptocardii</taxon>
        <taxon>Amphioxiformes</taxon>
        <taxon>Branchiostomatidae</taxon>
        <taxon>Branchiostoma</taxon>
    </lineage>
</organism>
<feature type="signal peptide" evidence="8">
    <location>
        <begin position="1"/>
        <end position="19"/>
    </location>
</feature>
<dbReference type="Gene3D" id="2.60.120.10">
    <property type="entry name" value="Jelly Rolls"/>
    <property type="match status" value="2"/>
</dbReference>
<dbReference type="GO" id="GO:0033990">
    <property type="term" value="F:ectoine synthase activity"/>
    <property type="evidence" value="ECO:0007669"/>
    <property type="project" value="UniProtKB-EC"/>
</dbReference>
<comment type="similarity">
    <text evidence="2">Belongs to the ectoine synthase family.</text>
</comment>
<dbReference type="InterPro" id="IPR011051">
    <property type="entry name" value="RmlC_Cupin_sf"/>
</dbReference>
<evidence type="ECO:0000256" key="3">
    <source>
        <dbReference type="ARBA" id="ARBA00013192"/>
    </source>
</evidence>
<evidence type="ECO:0000313" key="10">
    <source>
        <dbReference type="RefSeq" id="XP_019640762.1"/>
    </source>
</evidence>
<feature type="chain" id="PRO_5027656560" description="L-ectoine synthase" evidence="8">
    <location>
        <begin position="20"/>
        <end position="275"/>
    </location>
</feature>
<dbReference type="OrthoDB" id="9981529at2759"/>
<evidence type="ECO:0000313" key="9">
    <source>
        <dbReference type="Proteomes" id="UP000515135"/>
    </source>
</evidence>
<evidence type="ECO:0000256" key="2">
    <source>
        <dbReference type="ARBA" id="ARBA00009637"/>
    </source>
</evidence>
<comment type="pathway">
    <text evidence="1">Amine and polyamine biosynthesis; ectoine biosynthesis; L-ectoine from L-aspartate 4-semialdehyde: step 3/3.</text>
</comment>
<dbReference type="EC" id="4.2.1.108" evidence="3"/>
<dbReference type="PANTHER" id="PTHR39289:SF1">
    <property type="entry name" value="L-ECTOINE SYNTHASE"/>
    <property type="match status" value="1"/>
</dbReference>
<sequence length="275" mass="30659">MLALGYLLVISTTVHSCTSVVMIVRNIVDVPLAPVSHIPILRGKELVSPSDEMGITAYEILLTRDQSELCSGGEGWTENHMYYCISGRGRCSLGDGREFDVAQDVFLSFSSAVQCKITVTPEDHMRLYCVYCQDDNPSSDRVVVRSLSEIIGTDRDVDFGSGHSRRFLLRDDDFPITVTNTSIRTCADTPKGVPMWYKHHKEATYYFRGNGKYVWEEGKEEAAFHPEGTAFLMDQHDPHYAVPEGDAFTICTFFPALVGNEKHVFSGGYSVYGPA</sequence>
<dbReference type="UniPathway" id="UPA00067">
    <property type="reaction ID" value="UER00123"/>
</dbReference>
<dbReference type="InterPro" id="IPR014710">
    <property type="entry name" value="RmlC-like_jellyroll"/>
</dbReference>
<evidence type="ECO:0000256" key="6">
    <source>
        <dbReference type="ARBA" id="ARBA00033271"/>
    </source>
</evidence>
<evidence type="ECO:0000256" key="8">
    <source>
        <dbReference type="SAM" id="SignalP"/>
    </source>
</evidence>
<accession>A0A6P5ABP7</accession>
<comment type="catalytic activity">
    <reaction evidence="7">
        <text>(2S)-4-acetamido-2-aminobutanoate = L-ectoine + H2O</text>
        <dbReference type="Rhea" id="RHEA:17281"/>
        <dbReference type="ChEBI" id="CHEBI:15377"/>
        <dbReference type="ChEBI" id="CHEBI:58515"/>
        <dbReference type="ChEBI" id="CHEBI:58929"/>
        <dbReference type="EC" id="4.2.1.108"/>
    </reaction>
</comment>
<dbReference type="InterPro" id="IPR010462">
    <property type="entry name" value="Ectoine_synth"/>
</dbReference>
<keyword evidence="5" id="KW-0456">Lyase</keyword>